<dbReference type="PANTHER" id="PTHR44086:SF10">
    <property type="entry name" value="THIOSULFATE SULFURTRANSFERASE_RHODANESE-LIKE DOMAIN-CONTAINING PROTEIN 3"/>
    <property type="match status" value="1"/>
</dbReference>
<proteinExistence type="predicted"/>
<dbReference type="InterPro" id="IPR036873">
    <property type="entry name" value="Rhodanese-like_dom_sf"/>
</dbReference>
<organism evidence="2">
    <name type="scientific">Amphimedon queenslandica</name>
    <name type="common">Sponge</name>
    <dbReference type="NCBI Taxonomy" id="400682"/>
    <lineage>
        <taxon>Eukaryota</taxon>
        <taxon>Metazoa</taxon>
        <taxon>Porifera</taxon>
        <taxon>Demospongiae</taxon>
        <taxon>Heteroscleromorpha</taxon>
        <taxon>Haplosclerida</taxon>
        <taxon>Niphatidae</taxon>
        <taxon>Amphimedon</taxon>
    </lineage>
</organism>
<dbReference type="KEGG" id="aqu:100632102"/>
<reference evidence="2" key="2">
    <citation type="submission" date="2017-05" db="UniProtKB">
        <authorList>
            <consortium name="EnsemblMetazoa"/>
        </authorList>
    </citation>
    <scope>IDENTIFICATION</scope>
</reference>
<dbReference type="InterPro" id="IPR001763">
    <property type="entry name" value="Rhodanese-like_dom"/>
</dbReference>
<dbReference type="Proteomes" id="UP000007879">
    <property type="component" value="Unassembled WGS sequence"/>
</dbReference>
<feature type="domain" description="Rhodanese" evidence="1">
    <location>
        <begin position="90"/>
        <end position="190"/>
    </location>
</feature>
<dbReference type="EnsemblMetazoa" id="XM_003382622.2">
    <property type="protein sequence ID" value="XP_003382670.2"/>
    <property type="gene ID" value="LOC100632102"/>
</dbReference>
<evidence type="ECO:0000313" key="2">
    <source>
        <dbReference type="EnsemblMetazoa" id="Aqu2.1.43600_001"/>
    </source>
</evidence>
<reference evidence="3" key="1">
    <citation type="journal article" date="2010" name="Nature">
        <title>The Amphimedon queenslandica genome and the evolution of animal complexity.</title>
        <authorList>
            <person name="Srivastava M."/>
            <person name="Simakov O."/>
            <person name="Chapman J."/>
            <person name="Fahey B."/>
            <person name="Gauthier M.E."/>
            <person name="Mitros T."/>
            <person name="Richards G.S."/>
            <person name="Conaco C."/>
            <person name="Dacre M."/>
            <person name="Hellsten U."/>
            <person name="Larroux C."/>
            <person name="Putnam N.H."/>
            <person name="Stanke M."/>
            <person name="Adamska M."/>
            <person name="Darling A."/>
            <person name="Degnan S.M."/>
            <person name="Oakley T.H."/>
            <person name="Plachetzki D.C."/>
            <person name="Zhai Y."/>
            <person name="Adamski M."/>
            <person name="Calcino A."/>
            <person name="Cummins S.F."/>
            <person name="Goodstein D.M."/>
            <person name="Harris C."/>
            <person name="Jackson D.J."/>
            <person name="Leys S.P."/>
            <person name="Shu S."/>
            <person name="Woodcroft B.J."/>
            <person name="Vervoort M."/>
            <person name="Kosik K.S."/>
            <person name="Manning G."/>
            <person name="Degnan B.M."/>
            <person name="Rokhsar D.S."/>
        </authorList>
    </citation>
    <scope>NUCLEOTIDE SEQUENCE [LARGE SCALE GENOMIC DNA]</scope>
</reference>
<sequence>MAARLILHRSFSKDIFRLIAIAATVLPTRQYSSTSVLQRCDLKKPIKANNVCKTSTKYWYFTPSLKYSTDQDIELTWVDVGSTELKSMLDSGDIQLIDVREPQELIDEGIIHESAVNVPLGDVSEALTMTNEEFIATYGAPKPSVEDNNVVFHCRSGIRSRTAMALANEIGFKKVRHYYPGLLGWKEFQGSS</sequence>
<dbReference type="STRING" id="400682.A0A1X7VUQ4"/>
<evidence type="ECO:0000313" key="3">
    <source>
        <dbReference type="Proteomes" id="UP000007879"/>
    </source>
</evidence>
<dbReference type="SUPFAM" id="SSF52821">
    <property type="entry name" value="Rhodanese/Cell cycle control phosphatase"/>
    <property type="match status" value="1"/>
</dbReference>
<dbReference type="eggNOG" id="KOG1530">
    <property type="taxonomic scope" value="Eukaryota"/>
</dbReference>
<dbReference type="EnsemblMetazoa" id="Aqu2.1.43600_001">
    <property type="protein sequence ID" value="Aqu2.1.43600_001"/>
    <property type="gene ID" value="Aqu2.1.43600"/>
</dbReference>
<dbReference type="OrthoDB" id="566238at2759"/>
<dbReference type="AlphaFoldDB" id="A0A1X7VUQ4"/>
<protein>
    <recommendedName>
        <fullName evidence="1">Rhodanese domain-containing protein</fullName>
    </recommendedName>
</protein>
<accession>A0A1X7VUQ4</accession>
<name>A0A1X7VUQ4_AMPQE</name>
<gene>
    <name evidence="2" type="primary">100632102</name>
</gene>
<dbReference type="PROSITE" id="PS50206">
    <property type="entry name" value="RHODANESE_3"/>
    <property type="match status" value="1"/>
</dbReference>
<dbReference type="InParanoid" id="A0A1X7VUQ4"/>
<dbReference type="Gene3D" id="3.40.250.10">
    <property type="entry name" value="Rhodanese-like domain"/>
    <property type="match status" value="1"/>
</dbReference>
<evidence type="ECO:0000259" key="1">
    <source>
        <dbReference type="PROSITE" id="PS50206"/>
    </source>
</evidence>
<dbReference type="Pfam" id="PF00581">
    <property type="entry name" value="Rhodanese"/>
    <property type="match status" value="1"/>
</dbReference>
<dbReference type="PANTHER" id="PTHR44086">
    <property type="entry name" value="THIOSULFATE SULFURTRANSFERASE RDL2, MITOCHONDRIAL-RELATED"/>
    <property type="match status" value="1"/>
</dbReference>
<keyword evidence="3" id="KW-1185">Reference proteome</keyword>
<dbReference type="SMART" id="SM00450">
    <property type="entry name" value="RHOD"/>
    <property type="match status" value="1"/>
</dbReference>